<proteinExistence type="predicted"/>
<name>A0AAE3ALQ1_9FIRM</name>
<keyword evidence="2" id="KW-1185">Reference proteome</keyword>
<accession>A0AAE3ALQ1</accession>
<evidence type="ECO:0000313" key="1">
    <source>
        <dbReference type="EMBL" id="MCC2137817.1"/>
    </source>
</evidence>
<dbReference type="Proteomes" id="UP001199424">
    <property type="component" value="Unassembled WGS sequence"/>
</dbReference>
<evidence type="ECO:0000313" key="2">
    <source>
        <dbReference type="Proteomes" id="UP001199424"/>
    </source>
</evidence>
<sequence length="133" mass="15067">MVRIEFLGAWKDKDVQAVRDVTVTGIEKKLKISVLPAYFEEEYSLIEENCLAFSENCMRNKKIAPVECGEAERRMSGVKITISLFPAGNGRMRRQTAQEITKNIALKTGISKDNISVTLDAPPQERRSYAEER</sequence>
<comment type="caution">
    <text evidence="1">The sequence shown here is derived from an EMBL/GenBank/DDBJ whole genome shotgun (WGS) entry which is preliminary data.</text>
</comment>
<gene>
    <name evidence="1" type="ORF">LKD31_12495</name>
</gene>
<dbReference type="RefSeq" id="WP_308449958.1">
    <property type="nucleotide sequence ID" value="NZ_JAJEQC010000016.1"/>
</dbReference>
<organism evidence="1 2">
    <name type="scientific">Hominenteromicrobium mulieris</name>
    <dbReference type="NCBI Taxonomy" id="2885357"/>
    <lineage>
        <taxon>Bacteria</taxon>
        <taxon>Bacillati</taxon>
        <taxon>Bacillota</taxon>
        <taxon>Clostridia</taxon>
        <taxon>Eubacteriales</taxon>
        <taxon>Oscillospiraceae</taxon>
        <taxon>Hominenteromicrobium</taxon>
    </lineage>
</organism>
<protein>
    <submittedName>
        <fullName evidence="1">Uncharacterized protein</fullName>
    </submittedName>
</protein>
<reference evidence="1" key="1">
    <citation type="submission" date="2021-10" db="EMBL/GenBank/DDBJ databases">
        <title>Anaerobic single-cell dispensing facilitates the cultivation of human gut bacteria.</title>
        <authorList>
            <person name="Afrizal A."/>
        </authorList>
    </citation>
    <scope>NUCLEOTIDE SEQUENCE</scope>
    <source>
        <strain evidence="1">CLA-AA-H250</strain>
    </source>
</reference>
<dbReference type="EMBL" id="JAJEQC010000016">
    <property type="protein sequence ID" value="MCC2137817.1"/>
    <property type="molecule type" value="Genomic_DNA"/>
</dbReference>
<dbReference type="AlphaFoldDB" id="A0AAE3ALQ1"/>